<keyword evidence="3" id="KW-1185">Reference proteome</keyword>
<name>A0A2S9H2F7_9BURK</name>
<dbReference type="Gene3D" id="1.10.260.40">
    <property type="entry name" value="lambda repressor-like DNA-binding domains"/>
    <property type="match status" value="1"/>
</dbReference>
<dbReference type="InterPro" id="IPR001387">
    <property type="entry name" value="Cro/C1-type_HTH"/>
</dbReference>
<evidence type="ECO:0000313" key="3">
    <source>
        <dbReference type="Proteomes" id="UP000237839"/>
    </source>
</evidence>
<organism evidence="2 3">
    <name type="scientific">Solimicrobium silvestre</name>
    <dbReference type="NCBI Taxonomy" id="2099400"/>
    <lineage>
        <taxon>Bacteria</taxon>
        <taxon>Pseudomonadati</taxon>
        <taxon>Pseudomonadota</taxon>
        <taxon>Betaproteobacteria</taxon>
        <taxon>Burkholderiales</taxon>
        <taxon>Oxalobacteraceae</taxon>
        <taxon>Solimicrobium</taxon>
    </lineage>
</organism>
<dbReference type="PROSITE" id="PS50943">
    <property type="entry name" value="HTH_CROC1"/>
    <property type="match status" value="1"/>
</dbReference>
<comment type="caution">
    <text evidence="2">The sequence shown here is derived from an EMBL/GenBank/DDBJ whole genome shotgun (WGS) entry which is preliminary data.</text>
</comment>
<proteinExistence type="predicted"/>
<dbReference type="Pfam" id="PF01381">
    <property type="entry name" value="HTH_3"/>
    <property type="match status" value="1"/>
</dbReference>
<dbReference type="SMART" id="SM00530">
    <property type="entry name" value="HTH_XRE"/>
    <property type="match status" value="1"/>
</dbReference>
<dbReference type="InterPro" id="IPR010982">
    <property type="entry name" value="Lambda_DNA-bd_dom_sf"/>
</dbReference>
<dbReference type="AlphaFoldDB" id="A0A2S9H2F7"/>
<evidence type="ECO:0000313" key="2">
    <source>
        <dbReference type="EMBL" id="PRC94046.1"/>
    </source>
</evidence>
<dbReference type="GO" id="GO:0003677">
    <property type="term" value="F:DNA binding"/>
    <property type="evidence" value="ECO:0007669"/>
    <property type="project" value="InterPro"/>
</dbReference>
<reference evidence="2 3" key="1">
    <citation type="submission" date="2018-02" db="EMBL/GenBank/DDBJ databases">
        <title>Solimicrobium silvestre gen. nov., sp. nov., isolated from alpine forest soil.</title>
        <authorList>
            <person name="Margesin R."/>
            <person name="Albuquerque L."/>
            <person name="Zhang D.-C."/>
            <person name="Froufe H.J.C."/>
            <person name="Severino R."/>
            <person name="Roxo I."/>
            <person name="Egas C."/>
            <person name="Da Costa M.S."/>
        </authorList>
    </citation>
    <scope>NUCLEOTIDE SEQUENCE [LARGE SCALE GENOMIC DNA]</scope>
    <source>
        <strain evidence="2 3">S20-91</strain>
    </source>
</reference>
<dbReference type="OrthoDB" id="5679339at2"/>
<feature type="domain" description="HTH cro/C1-type" evidence="1">
    <location>
        <begin position="59"/>
        <end position="111"/>
    </location>
</feature>
<accession>A0A2S9H2F7</accession>
<sequence length="113" mass="12549">MKTHTEHVQILRDASGHPAYAVIPFADYQALKLGKPKSEATIPNHVVNLAMDKNISAARAWREYLELTQAEIAQRMGVTQSAYAQLEAKKTSRKSTREKIAAALGIEAEQLDF</sequence>
<dbReference type="Proteomes" id="UP000237839">
    <property type="component" value="Unassembled WGS sequence"/>
</dbReference>
<evidence type="ECO:0000259" key="1">
    <source>
        <dbReference type="PROSITE" id="PS50943"/>
    </source>
</evidence>
<dbReference type="CDD" id="cd00093">
    <property type="entry name" value="HTH_XRE"/>
    <property type="match status" value="1"/>
</dbReference>
<dbReference type="RefSeq" id="WP_105530906.1">
    <property type="nucleotide sequence ID" value="NZ_PUGF01000004.1"/>
</dbReference>
<dbReference type="EMBL" id="PUGF01000004">
    <property type="protein sequence ID" value="PRC94046.1"/>
    <property type="molecule type" value="Genomic_DNA"/>
</dbReference>
<dbReference type="SUPFAM" id="SSF47413">
    <property type="entry name" value="lambda repressor-like DNA-binding domains"/>
    <property type="match status" value="1"/>
</dbReference>
<protein>
    <submittedName>
        <fullName evidence="2">Helix-turn-helix domain</fullName>
    </submittedName>
</protein>
<gene>
    <name evidence="2" type="ORF">S2091_1219</name>
</gene>